<evidence type="ECO:0000256" key="2">
    <source>
        <dbReference type="ARBA" id="ARBA00022801"/>
    </source>
</evidence>
<proteinExistence type="inferred from homology"/>
<dbReference type="Gene3D" id="1.10.1300.10">
    <property type="entry name" value="3'5'-cyclic nucleotide phosphodiesterase, catalytic domain"/>
    <property type="match status" value="1"/>
</dbReference>
<feature type="compositionally biased region" description="Basic and acidic residues" evidence="4">
    <location>
        <begin position="1076"/>
        <end position="1107"/>
    </location>
</feature>
<feature type="compositionally biased region" description="Low complexity" evidence="4">
    <location>
        <begin position="465"/>
        <end position="487"/>
    </location>
</feature>
<dbReference type="PANTHER" id="PTHR11347">
    <property type="entry name" value="CYCLIC NUCLEOTIDE PHOSPHODIESTERASE"/>
    <property type="match status" value="1"/>
</dbReference>
<comment type="similarity">
    <text evidence="3">Belongs to the cyclic nucleotide phosphodiesterase family.</text>
</comment>
<feature type="transmembrane region" description="Helical" evidence="5">
    <location>
        <begin position="119"/>
        <end position="138"/>
    </location>
</feature>
<comment type="cofactor">
    <cofactor evidence="3">
        <name>a divalent metal cation</name>
        <dbReference type="ChEBI" id="CHEBI:60240"/>
    </cofactor>
    <text evidence="3">Binds 2 divalent metal cations per subunit. Site 1 may preferentially bind zinc ions, while site 2 has a preference for magnesium and/or manganese ions.</text>
</comment>
<feature type="region of interest" description="Disordered" evidence="4">
    <location>
        <begin position="753"/>
        <end position="779"/>
    </location>
</feature>
<dbReference type="SUPFAM" id="SSF109604">
    <property type="entry name" value="HD-domain/PDEase-like"/>
    <property type="match status" value="1"/>
</dbReference>
<keyword evidence="1 3" id="KW-0479">Metal-binding</keyword>
<keyword evidence="5" id="KW-0812">Transmembrane</keyword>
<feature type="transmembrane region" description="Helical" evidence="5">
    <location>
        <begin position="58"/>
        <end position="78"/>
    </location>
</feature>
<evidence type="ECO:0000259" key="6">
    <source>
        <dbReference type="PROSITE" id="PS51845"/>
    </source>
</evidence>
<protein>
    <recommendedName>
        <fullName evidence="3">Phosphodiesterase</fullName>
        <ecNumber evidence="3">3.1.4.-</ecNumber>
    </recommendedName>
</protein>
<feature type="region of interest" description="Disordered" evidence="4">
    <location>
        <begin position="553"/>
        <end position="602"/>
    </location>
</feature>
<name>A0A8B7ZTL1_ACAPL</name>
<keyword evidence="2 3" id="KW-0378">Hydrolase</keyword>
<evidence type="ECO:0000256" key="1">
    <source>
        <dbReference type="ARBA" id="ARBA00022723"/>
    </source>
</evidence>
<dbReference type="AlphaFoldDB" id="A0A8B7ZTL1"/>
<dbReference type="InterPro" id="IPR003607">
    <property type="entry name" value="HD/PDEase_dom"/>
</dbReference>
<dbReference type="PROSITE" id="PS00126">
    <property type="entry name" value="PDEASE_I_1"/>
    <property type="match status" value="1"/>
</dbReference>
<dbReference type="KEGG" id="aplc:110989096"/>
<feature type="region of interest" description="Disordered" evidence="4">
    <location>
        <begin position="238"/>
        <end position="265"/>
    </location>
</feature>
<dbReference type="OrthoDB" id="189220at2759"/>
<feature type="domain" description="PDEase" evidence="6">
    <location>
        <begin position="654"/>
        <end position="1091"/>
    </location>
</feature>
<accession>A0A8B7ZTL1</accession>
<feature type="region of interest" description="Disordered" evidence="4">
    <location>
        <begin position="388"/>
        <end position="536"/>
    </location>
</feature>
<feature type="compositionally biased region" description="Basic and acidic residues" evidence="4">
    <location>
        <begin position="1115"/>
        <end position="1126"/>
    </location>
</feature>
<dbReference type="InterPro" id="IPR002073">
    <property type="entry name" value="PDEase_catalytic_dom"/>
</dbReference>
<evidence type="ECO:0000313" key="7">
    <source>
        <dbReference type="Proteomes" id="UP000694845"/>
    </source>
</evidence>
<feature type="compositionally biased region" description="Low complexity" evidence="4">
    <location>
        <begin position="426"/>
        <end position="450"/>
    </location>
</feature>
<feature type="compositionally biased region" description="Basic and acidic residues" evidence="4">
    <location>
        <begin position="1134"/>
        <end position="1161"/>
    </location>
</feature>
<dbReference type="GO" id="GO:0007165">
    <property type="term" value="P:signal transduction"/>
    <property type="evidence" value="ECO:0007669"/>
    <property type="project" value="InterPro"/>
</dbReference>
<dbReference type="InterPro" id="IPR023174">
    <property type="entry name" value="PDEase_CS"/>
</dbReference>
<gene>
    <name evidence="8" type="primary">LOC110989096</name>
</gene>
<dbReference type="Pfam" id="PF00233">
    <property type="entry name" value="PDEase_I"/>
    <property type="match status" value="1"/>
</dbReference>
<feature type="transmembrane region" description="Helical" evidence="5">
    <location>
        <begin position="170"/>
        <end position="190"/>
    </location>
</feature>
<sequence length="1177" mass="130005">MATGRSFSVRYPPNRADLGLDSGENNGYIRTTVSPMNRESYNPYWAWLGLNDWKKYGINPRTVLAGAAAVLAVAMYLLQESLLALLHTLCGLFAPVFSIVCAFYWVALYLRKSWTGTNVYVFFVACVFGEIAGQVVFGTDNIYRAWLVGCVLGTASLASLTSTLPTSRSALLLTFLSFVRFLSGSTLHGLRPWLRPYVAYLCGILGCILSKYTETHVFKQSQVVNHLTSDGKIPVIRRRRTSSQSSTASLSHKTRRTSLPALSQKNQNGEYEVDLNHFLSSLVDNNNMVCNSVVDMAVMQEAHGLIMDMLADSSLPPNVVSGLKTVSSLLSPPTSYNTLQRPKISPLVALSESNYGAADIDDSPYVGERPLSLPKRLRRSLPPSLIRRMSSTWTTTTSATGLPTLEPQPLRTRSSSFRHTRENNNSATPSPSGSRSSSPSPGSQQTSASSAKGRSYSVGTGGISPRGRSPSPLLSLDSQRSLQSKSLAPRQSLGGGGPTDDTSATSTSSAAESSFFPSSEGEFTNEDELAVSCQEAPSLPSRALTYPEADQHLARDEDGHRVEDTASGFQEATPAEQFTDTDAKGTRTSPPPAPTQKKRGSVTISEHVTVIDDGNTKLVPTDECDVEINGTIEGNQILPEVHIQEDSNSLSSEEFDPTLPESQEYLQRLDEWDFAIFELAQASHGEILSQVAHRVFTEAGIFETFRIPVREFMNYFRALENGYRHLPYHNRIHAADVLHAVYYMSTQQIPGFRQVNPEDLDPHSRTGKDDGDSFTSYHTPTVTPRASICNDSSYGILAGNLPALELMALYTAAAMHDYDHPGRTNAFLVATSAPQAILYNDRSVLENHHAAASWSLLISKPEFNFLSCLDDAEFRRFRFLVVEFILATDLKRHFDFLVEFNAKVNDVDASGINWASEGDRLLVSQMCIKLADIAGPTKTFDLHYCWTMGISEEFYEQGDDERKLGLPVSPYMDREAPQLAKLQEGFINHLVAPLCNAYGSAGLLPGRWLDGEENEDEKSEAGEETAVPLPQQEIKEEGDDIEEEDTSSEGGPMESKLRLKSGKTKQRKMASILTKHLKENHDHWIKVLKEEEDAKRREEKKEGKEEGSGGGMAPIREDSEERNSDEKGDEDEPESRPSPDVVERLKEAATERRKSLDDARTSKAKQHRVSSDEEQDR</sequence>
<feature type="compositionally biased region" description="Low complexity" evidence="4">
    <location>
        <begin position="242"/>
        <end position="251"/>
    </location>
</feature>
<dbReference type="CDD" id="cd00077">
    <property type="entry name" value="HDc"/>
    <property type="match status" value="1"/>
</dbReference>
<dbReference type="GeneID" id="110989096"/>
<dbReference type="PROSITE" id="PS51845">
    <property type="entry name" value="PDEASE_I_2"/>
    <property type="match status" value="1"/>
</dbReference>
<feature type="compositionally biased region" description="Basic and acidic residues" evidence="4">
    <location>
        <begin position="553"/>
        <end position="564"/>
    </location>
</feature>
<keyword evidence="7" id="KW-1185">Reference proteome</keyword>
<dbReference type="GO" id="GO:0004114">
    <property type="term" value="F:3',5'-cyclic-nucleotide phosphodiesterase activity"/>
    <property type="evidence" value="ECO:0007669"/>
    <property type="project" value="InterPro"/>
</dbReference>
<dbReference type="FunFam" id="1.10.1300.10:FF:000026">
    <property type="entry name" value="Phosphodiesterase"/>
    <property type="match status" value="1"/>
</dbReference>
<evidence type="ECO:0000256" key="4">
    <source>
        <dbReference type="SAM" id="MobiDB-lite"/>
    </source>
</evidence>
<dbReference type="GO" id="GO:0046872">
    <property type="term" value="F:metal ion binding"/>
    <property type="evidence" value="ECO:0007669"/>
    <property type="project" value="UniProtKB-KW"/>
</dbReference>
<organism evidence="7 8">
    <name type="scientific">Acanthaster planci</name>
    <name type="common">Crown-of-thorns starfish</name>
    <dbReference type="NCBI Taxonomy" id="133434"/>
    <lineage>
        <taxon>Eukaryota</taxon>
        <taxon>Metazoa</taxon>
        <taxon>Echinodermata</taxon>
        <taxon>Eleutherozoa</taxon>
        <taxon>Asterozoa</taxon>
        <taxon>Asteroidea</taxon>
        <taxon>Valvatacea</taxon>
        <taxon>Valvatida</taxon>
        <taxon>Acanthasteridae</taxon>
        <taxon>Acanthaster</taxon>
    </lineage>
</organism>
<feature type="compositionally biased region" description="Basic residues" evidence="4">
    <location>
        <begin position="1058"/>
        <end position="1068"/>
    </location>
</feature>
<feature type="transmembrane region" description="Helical" evidence="5">
    <location>
        <begin position="85"/>
        <end position="107"/>
    </location>
</feature>
<evidence type="ECO:0000256" key="3">
    <source>
        <dbReference type="RuleBase" id="RU363067"/>
    </source>
</evidence>
<keyword evidence="5" id="KW-1133">Transmembrane helix</keyword>
<dbReference type="EC" id="3.1.4.-" evidence="3"/>
<feature type="compositionally biased region" description="Acidic residues" evidence="4">
    <location>
        <begin position="1036"/>
        <end position="1047"/>
    </location>
</feature>
<keyword evidence="5" id="KW-0472">Membrane</keyword>
<reference evidence="8" key="1">
    <citation type="submission" date="2025-08" db="UniProtKB">
        <authorList>
            <consortium name="RefSeq"/>
        </authorList>
    </citation>
    <scope>IDENTIFICATION</scope>
</reference>
<feature type="compositionally biased region" description="Basic and acidic residues" evidence="4">
    <location>
        <begin position="760"/>
        <end position="771"/>
    </location>
</feature>
<dbReference type="RefSeq" id="XP_022108913.1">
    <property type="nucleotide sequence ID" value="XM_022253221.1"/>
</dbReference>
<feature type="region of interest" description="Disordered" evidence="4">
    <location>
        <begin position="1008"/>
        <end position="1177"/>
    </location>
</feature>
<dbReference type="InterPro" id="IPR036971">
    <property type="entry name" value="PDEase_catalytic_dom_sf"/>
</dbReference>
<feature type="compositionally biased region" description="Low complexity" evidence="4">
    <location>
        <begin position="388"/>
        <end position="400"/>
    </location>
</feature>
<dbReference type="SMART" id="SM00471">
    <property type="entry name" value="HDc"/>
    <property type="match status" value="1"/>
</dbReference>
<evidence type="ECO:0000256" key="5">
    <source>
        <dbReference type="SAM" id="Phobius"/>
    </source>
</evidence>
<feature type="transmembrane region" description="Helical" evidence="5">
    <location>
        <begin position="145"/>
        <end position="164"/>
    </location>
</feature>
<dbReference type="Proteomes" id="UP000694845">
    <property type="component" value="Unplaced"/>
</dbReference>
<feature type="compositionally biased region" description="Low complexity" evidence="4">
    <location>
        <begin position="499"/>
        <end position="522"/>
    </location>
</feature>
<evidence type="ECO:0000313" key="8">
    <source>
        <dbReference type="RefSeq" id="XP_022108913.1"/>
    </source>
</evidence>